<dbReference type="EnsemblMetazoa" id="AALFPA23_008716.R11837">
    <property type="protein sequence ID" value="AALFPA23_008716.P11837"/>
    <property type="gene ID" value="AALFPA23_008716"/>
</dbReference>
<feature type="region of interest" description="Disordered" evidence="1">
    <location>
        <begin position="344"/>
        <end position="385"/>
    </location>
</feature>
<dbReference type="InterPro" id="IPR043502">
    <property type="entry name" value="DNA/RNA_pol_sf"/>
</dbReference>
<dbReference type="InterPro" id="IPR013103">
    <property type="entry name" value="RVT_2"/>
</dbReference>
<proteinExistence type="predicted"/>
<keyword evidence="4" id="KW-1185">Reference proteome</keyword>
<reference evidence="4" key="1">
    <citation type="journal article" date="2015" name="Proc. Natl. Acad. Sci. U.S.A.">
        <title>Genome sequence of the Asian Tiger mosquito, Aedes albopictus, reveals insights into its biology, genetics, and evolution.</title>
        <authorList>
            <person name="Chen X.G."/>
            <person name="Jiang X."/>
            <person name="Gu J."/>
            <person name="Xu M."/>
            <person name="Wu Y."/>
            <person name="Deng Y."/>
            <person name="Zhang C."/>
            <person name="Bonizzoni M."/>
            <person name="Dermauw W."/>
            <person name="Vontas J."/>
            <person name="Armbruster P."/>
            <person name="Huang X."/>
            <person name="Yang Y."/>
            <person name="Zhang H."/>
            <person name="He W."/>
            <person name="Peng H."/>
            <person name="Liu Y."/>
            <person name="Wu K."/>
            <person name="Chen J."/>
            <person name="Lirakis M."/>
            <person name="Topalis P."/>
            <person name="Van Leeuwen T."/>
            <person name="Hall A.B."/>
            <person name="Jiang X."/>
            <person name="Thorpe C."/>
            <person name="Mueller R.L."/>
            <person name="Sun C."/>
            <person name="Waterhouse R.M."/>
            <person name="Yan G."/>
            <person name="Tu Z.J."/>
            <person name="Fang X."/>
            <person name="James A.A."/>
        </authorList>
    </citation>
    <scope>NUCLEOTIDE SEQUENCE [LARGE SCALE GENOMIC DNA]</scope>
    <source>
        <strain evidence="4">Foshan</strain>
    </source>
</reference>
<feature type="compositionally biased region" description="Basic and acidic residues" evidence="1">
    <location>
        <begin position="344"/>
        <end position="356"/>
    </location>
</feature>
<dbReference type="Pfam" id="PF05380">
    <property type="entry name" value="Peptidase_A17"/>
    <property type="match status" value="1"/>
</dbReference>
<dbReference type="RefSeq" id="XP_062704608.1">
    <property type="nucleotide sequence ID" value="XM_062848624.1"/>
</dbReference>
<dbReference type="Pfam" id="PF07727">
    <property type="entry name" value="RVT_2"/>
    <property type="match status" value="1"/>
</dbReference>
<feature type="region of interest" description="Disordered" evidence="1">
    <location>
        <begin position="1764"/>
        <end position="1784"/>
    </location>
</feature>
<evidence type="ECO:0000259" key="2">
    <source>
        <dbReference type="PROSITE" id="PS50994"/>
    </source>
</evidence>
<dbReference type="InterPro" id="IPR001584">
    <property type="entry name" value="Integrase_cat-core"/>
</dbReference>
<dbReference type="Pfam" id="PF18701">
    <property type="entry name" value="DUF5641"/>
    <property type="match status" value="1"/>
</dbReference>
<accession>A0ABM1YFK9</accession>
<dbReference type="Gene3D" id="3.30.420.10">
    <property type="entry name" value="Ribonuclease H-like superfamily/Ribonuclease H"/>
    <property type="match status" value="1"/>
</dbReference>
<dbReference type="SUPFAM" id="SSF53098">
    <property type="entry name" value="Ribonuclease H-like"/>
    <property type="match status" value="1"/>
</dbReference>
<dbReference type="Proteomes" id="UP000069940">
    <property type="component" value="Unassembled WGS sequence"/>
</dbReference>
<dbReference type="InterPro" id="IPR036397">
    <property type="entry name" value="RNaseH_sf"/>
</dbReference>
<dbReference type="SUPFAM" id="SSF56672">
    <property type="entry name" value="DNA/RNA polymerases"/>
    <property type="match status" value="2"/>
</dbReference>
<reference evidence="3" key="2">
    <citation type="submission" date="2025-05" db="UniProtKB">
        <authorList>
            <consortium name="EnsemblMetazoa"/>
        </authorList>
    </citation>
    <scope>IDENTIFICATION</scope>
    <source>
        <strain evidence="3">Foshan</strain>
    </source>
</reference>
<dbReference type="InterPro" id="IPR040676">
    <property type="entry name" value="DUF5641"/>
</dbReference>
<dbReference type="GeneID" id="134286925"/>
<organism evidence="3 4">
    <name type="scientific">Aedes albopictus</name>
    <name type="common">Asian tiger mosquito</name>
    <name type="synonym">Stegomyia albopicta</name>
    <dbReference type="NCBI Taxonomy" id="7160"/>
    <lineage>
        <taxon>Eukaryota</taxon>
        <taxon>Metazoa</taxon>
        <taxon>Ecdysozoa</taxon>
        <taxon>Arthropoda</taxon>
        <taxon>Hexapoda</taxon>
        <taxon>Insecta</taxon>
        <taxon>Pterygota</taxon>
        <taxon>Neoptera</taxon>
        <taxon>Endopterygota</taxon>
        <taxon>Diptera</taxon>
        <taxon>Nematocera</taxon>
        <taxon>Culicoidea</taxon>
        <taxon>Culicidae</taxon>
        <taxon>Culicinae</taxon>
        <taxon>Aedini</taxon>
        <taxon>Aedes</taxon>
        <taxon>Stegomyia</taxon>
    </lineage>
</organism>
<dbReference type="InterPro" id="IPR008042">
    <property type="entry name" value="Retrotrans_Pao"/>
</dbReference>
<sequence length="2009" mass="228013">MAELESELQCLRETELQLQSQIEAGRQREYEAIRLQNVAEKEYWDLHDEVQEIINREKDRATNDHCSSPLPPPPVSWAEPLDTSHRGDINHCDVDGSSFPPPPPPIAVDVELSNSQRNSMAHHGSSGWETNNPPSVPFASNVYTSAPTIHPHTYSQALRSHFLGDQLGPSSQQLAARQVVTKELPIFSGDSIDWPLFISSYRHSTDTCGYTNSENLLRLQRSLKGSAKDSQLYGRPEQIVNNMIAKVRATPPPKPDRLETLVSFGLVVQNLCGHLKAVGLERHLANPILLQELVDKLPATVKFSWALYQEQVPVVDLNVFSEYMAKISSAASGVTPLVSIPQKAVKDERSRQKERSFVNAHDSANQPKGSRREEAEKAATSSGKQIEREINKSSGKLCPVCNAENHQIENCSSFKRLDLDGRWKAVKVHKLCARCLTSHARWPCRGELCGINDCPKRHHRLLHFEPPSDTKATNAVVTVHRQLSSSTLFRILPVTLFGKSGRVNTFAFLDDGSSVTLIERSITDALGVNGEMETLHIEWTGGINKTITGAEVVEMEICEAGGSKRYKLSDVYTVDNLGLPTQTMDYSELAARYAHLNKLPVKSFRSAVPGILIGQSNSHLLATLKLREGKLNEPIATKTRIGWAVCGSLRKPQTNSMHRQFHIAEPTVVDLHEFVRRFFDIESMGIAVVPAVKGAEEQRALGILKSTTRRLSGEKFETGLLWKHDYVEMPNSWPMAERRFRCLEKRLTKKPELYESVRQQIADFISKGYIHVATAEEVEGFDLRRTWFLPIGVVVNEKKPGKIRVIWVAAAKVDGVSLNSMLLKGPDLLTPLLSVMFPYRERQVAVSADIKEMFLQIAIRQQDRSALLFPYRDSPELPMKIMVSDLAIFGAACSPAHSQYIKNLNAQEQEQELPRGAAAVIKRHYVDDYVDSFDTAEEACEVAREVIEVHKRAGFYIRNWMSSDKNVLEKLGEVDRKPPKDMLPEKEGFERVLGMAWLQEDDVFLFSLQSCDKVRSLLESDRAPTKREMLRLVMSIYDPLGLVASFVIQGKILIQEVWRTETDWDNRIPKELAATWLEWIAILKKLGELRIPRCYFPGYDPKSLETLELHVFVDASAQAFAAVAYFRIIDRGQIRVALVASKTKVAPLRGLSIPRLELMAALLGARLRKTIEENHSLKVQKTYFWSDSSTVCSWIKSDTRRYRQFVAFRVDEILNLSCLEEWRWISTKINVADEATKWGKGPSYNIDSRWFQGPEFLYNSEEHWLKTPDEDTDESDKELREAYVCSHLVRQPLVNTERFSRFERMLRTVAYVHHFVDSLRSAKGKEKPADVMGLTSAEIQKAERTLWMLAQADAFPDEVAILKQNLERCRGSQKSVGSSSCLAKLSPFADDFGVLRVGSRGAEAHVLTFDAKFPVILPRNHRVTELLLDFYHRKYGHANDETIVNEVRQKFHVPRLRVEIRLTRKHCMWCRIHKAMPVAPKMGPLPAVRLEPDVRPFTYVGVDLFGPYLVKVGRSAAKRWVCLFTCLTIRAIHLEVVASLSTDAFKKAVRRFIARRGSPLEIYSDNGTNFVGASRELLDEINRIYTDLGSTFTNGNTQWRFNPPAAPHMGGCWERMVRSVKSALRAIPIERKLDDESFATVLAEAESMVNSRPLTFIPLETADQESLTPNHFLLLSSNGVREPDKYPTDVGTALRSSWNMVKHTLDNFWRRWVLEYLPTIIRRTKWFKDVRPIQVGDLVLVVDENVRNRWIRGRVIRTIPGKDGVTRQAEEEEEPDEEGYEEEARSVQVEGVRQSGRRTRGVLPTRLSDFVVGVAVHSEFEPVTFEEAMACPERDSWKAAMDSEMASHKKNGTWELARLPKGKKLVGSRWVYKLKRNEANEIVRYKGRIVAQGFTQTPGVDFGDVFTPVTRHATLRTLLALAGKRNLVLKHLDVRTAYPYGNISEEIHMSQPPGYTVQGEEELVCWLRRSIYGLKQSARCWNEKLTEVLQKMGFEASESRCVMRRTVNF</sequence>
<evidence type="ECO:0000256" key="1">
    <source>
        <dbReference type="SAM" id="MobiDB-lite"/>
    </source>
</evidence>
<dbReference type="InterPro" id="IPR012337">
    <property type="entry name" value="RNaseH-like_sf"/>
</dbReference>
<dbReference type="PROSITE" id="PS50994">
    <property type="entry name" value="INTEGRASE"/>
    <property type="match status" value="1"/>
</dbReference>
<feature type="domain" description="Integrase catalytic" evidence="2">
    <location>
        <begin position="1492"/>
        <end position="1677"/>
    </location>
</feature>
<dbReference type="PANTHER" id="PTHR47331:SF1">
    <property type="entry name" value="GAG-LIKE PROTEIN"/>
    <property type="match status" value="1"/>
</dbReference>
<evidence type="ECO:0000313" key="3">
    <source>
        <dbReference type="EnsemblMetazoa" id="AALFPA23_008716.P11837"/>
    </source>
</evidence>
<feature type="compositionally biased region" description="Acidic residues" evidence="1">
    <location>
        <begin position="1770"/>
        <end position="1781"/>
    </location>
</feature>
<name>A0ABM1YFK9_AEDAL</name>
<dbReference type="PANTHER" id="PTHR47331">
    <property type="entry name" value="PHD-TYPE DOMAIN-CONTAINING PROTEIN"/>
    <property type="match status" value="1"/>
</dbReference>
<protein>
    <recommendedName>
        <fullName evidence="2">Integrase catalytic domain-containing protein</fullName>
    </recommendedName>
</protein>
<evidence type="ECO:0000313" key="4">
    <source>
        <dbReference type="Proteomes" id="UP000069940"/>
    </source>
</evidence>